<sequence length="120" mass="12965">MPALIHFDLIHFDVPHLDRVSDPMSYQPSYRPAASTSSLAIVSLVFGILTWCLLPFIGAIVAIICGHMARSEIRKAAPEAVIEGDGMAIAGLVLGYAHLALVVLGMFVLIAFGLAFLHWH</sequence>
<keyword evidence="1" id="KW-0472">Membrane</keyword>
<dbReference type="EMBL" id="BMXT01000001">
    <property type="protein sequence ID" value="GGY18404.1"/>
    <property type="molecule type" value="Genomic_DNA"/>
</dbReference>
<name>A0ABQ2ZLD2_9GAMM</name>
<proteinExistence type="predicted"/>
<feature type="domain" description="DUF4190" evidence="2">
    <location>
        <begin position="39"/>
        <end position="104"/>
    </location>
</feature>
<gene>
    <name evidence="3" type="ORF">GCM10008098_07980</name>
</gene>
<accession>A0ABQ2ZLD2</accession>
<evidence type="ECO:0000313" key="4">
    <source>
        <dbReference type="Proteomes" id="UP000621898"/>
    </source>
</evidence>
<evidence type="ECO:0000313" key="3">
    <source>
        <dbReference type="EMBL" id="GGY18404.1"/>
    </source>
</evidence>
<keyword evidence="1" id="KW-0812">Transmembrane</keyword>
<dbReference type="Proteomes" id="UP000621898">
    <property type="component" value="Unassembled WGS sequence"/>
</dbReference>
<keyword evidence="4" id="KW-1185">Reference proteome</keyword>
<feature type="transmembrane region" description="Helical" evidence="1">
    <location>
        <begin position="39"/>
        <end position="65"/>
    </location>
</feature>
<evidence type="ECO:0000259" key="2">
    <source>
        <dbReference type="Pfam" id="PF13828"/>
    </source>
</evidence>
<comment type="caution">
    <text evidence="3">The sequence shown here is derived from an EMBL/GenBank/DDBJ whole genome shotgun (WGS) entry which is preliminary data.</text>
</comment>
<organism evidence="3 4">
    <name type="scientific">Rhodanobacter panaciterrae</name>
    <dbReference type="NCBI Taxonomy" id="490572"/>
    <lineage>
        <taxon>Bacteria</taxon>
        <taxon>Pseudomonadati</taxon>
        <taxon>Pseudomonadota</taxon>
        <taxon>Gammaproteobacteria</taxon>
        <taxon>Lysobacterales</taxon>
        <taxon>Rhodanobacteraceae</taxon>
        <taxon>Rhodanobacter</taxon>
    </lineage>
</organism>
<dbReference type="InterPro" id="IPR025241">
    <property type="entry name" value="DUF4190"/>
</dbReference>
<feature type="transmembrane region" description="Helical" evidence="1">
    <location>
        <begin position="86"/>
        <end position="119"/>
    </location>
</feature>
<protein>
    <recommendedName>
        <fullName evidence="2">DUF4190 domain-containing protein</fullName>
    </recommendedName>
</protein>
<keyword evidence="1" id="KW-1133">Transmembrane helix</keyword>
<reference evidence="4" key="1">
    <citation type="journal article" date="2019" name="Int. J. Syst. Evol. Microbiol.">
        <title>The Global Catalogue of Microorganisms (GCM) 10K type strain sequencing project: providing services to taxonomists for standard genome sequencing and annotation.</title>
        <authorList>
            <consortium name="The Broad Institute Genomics Platform"/>
            <consortium name="The Broad Institute Genome Sequencing Center for Infectious Disease"/>
            <person name="Wu L."/>
            <person name="Ma J."/>
        </authorList>
    </citation>
    <scope>NUCLEOTIDE SEQUENCE [LARGE SCALE GENOMIC DNA]</scope>
    <source>
        <strain evidence="4">KCTC 22232</strain>
    </source>
</reference>
<dbReference type="Pfam" id="PF13828">
    <property type="entry name" value="DUF4190"/>
    <property type="match status" value="1"/>
</dbReference>
<evidence type="ECO:0000256" key="1">
    <source>
        <dbReference type="SAM" id="Phobius"/>
    </source>
</evidence>